<dbReference type="EMBL" id="JAXCGZ010022185">
    <property type="protein sequence ID" value="KAK7035565.1"/>
    <property type="molecule type" value="Genomic_DNA"/>
</dbReference>
<dbReference type="InterPro" id="IPR036179">
    <property type="entry name" value="Ig-like_dom_sf"/>
</dbReference>
<name>A0AAN8ZU57_HALRR</name>
<proteinExistence type="predicted"/>
<organism evidence="6 7">
    <name type="scientific">Halocaridina rubra</name>
    <name type="common">Hawaiian red shrimp</name>
    <dbReference type="NCBI Taxonomy" id="373956"/>
    <lineage>
        <taxon>Eukaryota</taxon>
        <taxon>Metazoa</taxon>
        <taxon>Ecdysozoa</taxon>
        <taxon>Arthropoda</taxon>
        <taxon>Crustacea</taxon>
        <taxon>Multicrustacea</taxon>
        <taxon>Malacostraca</taxon>
        <taxon>Eumalacostraca</taxon>
        <taxon>Eucarida</taxon>
        <taxon>Decapoda</taxon>
        <taxon>Pleocyemata</taxon>
        <taxon>Caridea</taxon>
        <taxon>Atyoidea</taxon>
        <taxon>Atyidae</taxon>
        <taxon>Halocaridina</taxon>
    </lineage>
</organism>
<dbReference type="CDD" id="cd00063">
    <property type="entry name" value="FN3"/>
    <property type="match status" value="1"/>
</dbReference>
<dbReference type="SMART" id="SM00408">
    <property type="entry name" value="IGc2"/>
    <property type="match status" value="2"/>
</dbReference>
<dbReference type="Proteomes" id="UP001381693">
    <property type="component" value="Unassembled WGS sequence"/>
</dbReference>
<comment type="caution">
    <text evidence="6">The sequence shown here is derived from an EMBL/GenBank/DDBJ whole genome shotgun (WGS) entry which is preliminary data.</text>
</comment>
<keyword evidence="3" id="KW-1133">Transmembrane helix</keyword>
<keyword evidence="7" id="KW-1185">Reference proteome</keyword>
<dbReference type="GO" id="GO:0009653">
    <property type="term" value="P:anatomical structure morphogenesis"/>
    <property type="evidence" value="ECO:0007669"/>
    <property type="project" value="UniProtKB-ARBA"/>
</dbReference>
<feature type="compositionally biased region" description="Basic and acidic residues" evidence="2">
    <location>
        <begin position="536"/>
        <end position="548"/>
    </location>
</feature>
<dbReference type="SMART" id="SM00409">
    <property type="entry name" value="IG"/>
    <property type="match status" value="3"/>
</dbReference>
<feature type="domain" description="Fibronectin type-III" evidence="5">
    <location>
        <begin position="366"/>
        <end position="473"/>
    </location>
</feature>
<protein>
    <recommendedName>
        <fullName evidence="8">Nephrin/kirre</fullName>
    </recommendedName>
</protein>
<dbReference type="PROSITE" id="PS50853">
    <property type="entry name" value="FN3"/>
    <property type="match status" value="1"/>
</dbReference>
<accession>A0AAN8ZU57</accession>
<dbReference type="CDD" id="cd00096">
    <property type="entry name" value="Ig"/>
    <property type="match status" value="1"/>
</dbReference>
<dbReference type="PANTHER" id="PTHR23278:SF19">
    <property type="entry name" value="OBSCURIN"/>
    <property type="match status" value="1"/>
</dbReference>
<evidence type="ECO:0000259" key="4">
    <source>
        <dbReference type="PROSITE" id="PS50835"/>
    </source>
</evidence>
<dbReference type="PROSITE" id="PS50835">
    <property type="entry name" value="IG_LIKE"/>
    <property type="match status" value="4"/>
</dbReference>
<feature type="region of interest" description="Disordered" evidence="2">
    <location>
        <begin position="525"/>
        <end position="553"/>
    </location>
</feature>
<dbReference type="Pfam" id="PF07679">
    <property type="entry name" value="I-set"/>
    <property type="match status" value="1"/>
</dbReference>
<dbReference type="InterPro" id="IPR013783">
    <property type="entry name" value="Ig-like_fold"/>
</dbReference>
<evidence type="ECO:0000256" key="1">
    <source>
        <dbReference type="ARBA" id="ARBA00022737"/>
    </source>
</evidence>
<dbReference type="InterPro" id="IPR003598">
    <property type="entry name" value="Ig_sub2"/>
</dbReference>
<evidence type="ECO:0000313" key="6">
    <source>
        <dbReference type="EMBL" id="KAK7035565.1"/>
    </source>
</evidence>
<dbReference type="InterPro" id="IPR013098">
    <property type="entry name" value="Ig_I-set"/>
</dbReference>
<dbReference type="InterPro" id="IPR007110">
    <property type="entry name" value="Ig-like_dom"/>
</dbReference>
<dbReference type="Pfam" id="PF00047">
    <property type="entry name" value="ig"/>
    <property type="match status" value="1"/>
</dbReference>
<feature type="domain" description="Ig-like" evidence="4">
    <location>
        <begin position="1"/>
        <end position="66"/>
    </location>
</feature>
<dbReference type="PANTHER" id="PTHR23278">
    <property type="entry name" value="SIDESTEP PROTEIN"/>
    <property type="match status" value="1"/>
</dbReference>
<feature type="domain" description="Ig-like" evidence="4">
    <location>
        <begin position="269"/>
        <end position="348"/>
    </location>
</feature>
<feature type="transmembrane region" description="Helical" evidence="3">
    <location>
        <begin position="494"/>
        <end position="516"/>
    </location>
</feature>
<reference evidence="6 7" key="1">
    <citation type="submission" date="2023-11" db="EMBL/GenBank/DDBJ databases">
        <title>Halocaridina rubra genome assembly.</title>
        <authorList>
            <person name="Smith C."/>
        </authorList>
    </citation>
    <scope>NUCLEOTIDE SEQUENCE [LARGE SCALE GENOMIC DNA]</scope>
    <source>
        <strain evidence="6">EP-1</strain>
        <tissue evidence="6">Whole</tissue>
    </source>
</reference>
<feature type="domain" description="Ig-like" evidence="4">
    <location>
        <begin position="172"/>
        <end position="264"/>
    </location>
</feature>
<evidence type="ECO:0000256" key="3">
    <source>
        <dbReference type="SAM" id="Phobius"/>
    </source>
</evidence>
<feature type="compositionally biased region" description="Polar residues" evidence="2">
    <location>
        <begin position="525"/>
        <end position="535"/>
    </location>
</feature>
<sequence length="580" mass="63581">MSGRPPPRVTWWHEGSLLDEVSEQVTDVITRNTLTLPNLSRQHLHRVITCLAVNSNMTKSINSSITIDMTFPPLEVRIINNAKIMEEGGRYSLVCEAVGSRPPVILSWWVDGVQMTDSVLQTTKDGNVSRATLHLKPTRDSDGAVVLCRAVNPDMPSAPMEDIIKLNVQYAPKLQLRAGQNLVMTNIKEGDDVYFECEIQANPRVQVVRWFLDDTELHHNVSIGIIQSNQSLVLQGVTRASSGLYACQATNQQATTTSSPILLTVKYTPLCIERQKWTYGVGRRESVNVSCNVEAFPEAHHFRWAFNSTTELIHMPKNASSIERNRSVLAYTPLTHHDFGTLLCWAENEVGRQSDPCVYLVVPAAVPEPVQNCSAWQDSTTSGEVVVACFAGWSGGLTQTFTLHVTQQAFVKSNSRHSGRAVVVIRDQKDPYFTVQGLKPGKEYHLAVVASNAHGNSPPKLLIHHMPIDVAERRTSAAAAGPLGSDQGVAITPIIAVVAGVVATLIVCSVVLVIAIRARLSHAAENQNEQEQLKSTAEKTALHSKASDEGGFTQLKRGPDLILVKGGKRRNITDSVPRNL</sequence>
<evidence type="ECO:0000259" key="5">
    <source>
        <dbReference type="PROSITE" id="PS50853"/>
    </source>
</evidence>
<keyword evidence="3" id="KW-0812">Transmembrane</keyword>
<keyword evidence="1" id="KW-0677">Repeat</keyword>
<dbReference type="SUPFAM" id="SSF49265">
    <property type="entry name" value="Fibronectin type III"/>
    <property type="match status" value="1"/>
</dbReference>
<evidence type="ECO:0000256" key="2">
    <source>
        <dbReference type="SAM" id="MobiDB-lite"/>
    </source>
</evidence>
<dbReference type="Gene3D" id="2.60.40.10">
    <property type="entry name" value="Immunoglobulins"/>
    <property type="match status" value="5"/>
</dbReference>
<evidence type="ECO:0008006" key="8">
    <source>
        <dbReference type="Google" id="ProtNLM"/>
    </source>
</evidence>
<feature type="domain" description="Ig-like" evidence="4">
    <location>
        <begin position="72"/>
        <end position="165"/>
    </location>
</feature>
<dbReference type="InterPro" id="IPR036116">
    <property type="entry name" value="FN3_sf"/>
</dbReference>
<dbReference type="InterPro" id="IPR013151">
    <property type="entry name" value="Immunoglobulin_dom"/>
</dbReference>
<evidence type="ECO:0000313" key="7">
    <source>
        <dbReference type="Proteomes" id="UP001381693"/>
    </source>
</evidence>
<dbReference type="AlphaFoldDB" id="A0AAN8ZU57"/>
<dbReference type="SUPFAM" id="SSF48726">
    <property type="entry name" value="Immunoglobulin"/>
    <property type="match status" value="4"/>
</dbReference>
<keyword evidence="3" id="KW-0472">Membrane</keyword>
<dbReference type="InterPro" id="IPR003961">
    <property type="entry name" value="FN3_dom"/>
</dbReference>
<dbReference type="SMART" id="SM00060">
    <property type="entry name" value="FN3"/>
    <property type="match status" value="1"/>
</dbReference>
<dbReference type="GO" id="GO:0030154">
    <property type="term" value="P:cell differentiation"/>
    <property type="evidence" value="ECO:0007669"/>
    <property type="project" value="UniProtKB-ARBA"/>
</dbReference>
<gene>
    <name evidence="6" type="ORF">SK128_010969</name>
</gene>
<dbReference type="InterPro" id="IPR003599">
    <property type="entry name" value="Ig_sub"/>
</dbReference>